<dbReference type="GO" id="GO:0004674">
    <property type="term" value="F:protein serine/threonine kinase activity"/>
    <property type="evidence" value="ECO:0007669"/>
    <property type="project" value="UniProtKB-KW"/>
</dbReference>
<keyword evidence="5" id="KW-0808">Transferase</keyword>
<dbReference type="InterPro" id="IPR017441">
    <property type="entry name" value="Protein_kinase_ATP_BS"/>
</dbReference>
<gene>
    <name evidence="14" type="ORF">DARMORV10_A05P12480.1</name>
</gene>
<reference evidence="14" key="1">
    <citation type="submission" date="2021-01" db="EMBL/GenBank/DDBJ databases">
        <authorList>
            <consortium name="Genoscope - CEA"/>
            <person name="William W."/>
        </authorList>
    </citation>
    <scope>NUCLEOTIDE SEQUENCE</scope>
</reference>
<dbReference type="EMBL" id="HG994359">
    <property type="protein sequence ID" value="CAF2095981.1"/>
    <property type="molecule type" value="Genomic_DNA"/>
</dbReference>
<evidence type="ECO:0000256" key="9">
    <source>
        <dbReference type="ARBA" id="ARBA00023294"/>
    </source>
</evidence>
<keyword evidence="9" id="KW-0927">Auxin signaling pathway</keyword>
<dbReference type="InterPro" id="IPR001245">
    <property type="entry name" value="Ser-Thr/Tyr_kinase_cat_dom"/>
</dbReference>
<dbReference type="GO" id="GO:0009734">
    <property type="term" value="P:auxin-activated signaling pathway"/>
    <property type="evidence" value="ECO:0007669"/>
    <property type="project" value="UniProtKB-KW"/>
</dbReference>
<dbReference type="Pfam" id="PF00564">
    <property type="entry name" value="PB1"/>
    <property type="match status" value="1"/>
</dbReference>
<feature type="region of interest" description="Disordered" evidence="11">
    <location>
        <begin position="231"/>
        <end position="285"/>
    </location>
</feature>
<dbReference type="FunFam" id="3.30.200.20:FF:000081">
    <property type="entry name" value="Octicosapeptide/phox/Bem1p domain kinase superfamily protein"/>
    <property type="match status" value="1"/>
</dbReference>
<dbReference type="SMART" id="SM00220">
    <property type="entry name" value="S_TKc"/>
    <property type="match status" value="1"/>
</dbReference>
<dbReference type="InterPro" id="IPR008271">
    <property type="entry name" value="Ser/Thr_kinase_AS"/>
</dbReference>
<keyword evidence="12" id="KW-0472">Membrane</keyword>
<dbReference type="Gene3D" id="3.10.20.90">
    <property type="entry name" value="Phosphatidylinositol 3-kinase Catalytic Subunit, Chain A, domain 1"/>
    <property type="match status" value="1"/>
</dbReference>
<dbReference type="Proteomes" id="UP001295469">
    <property type="component" value="Chromosome A05"/>
</dbReference>
<dbReference type="FunFam" id="3.10.20.90:FF:000058">
    <property type="entry name" value="Octicosapeptide/phox/Bem1p domain kinase superfamily protein"/>
    <property type="match status" value="1"/>
</dbReference>
<dbReference type="GO" id="GO:0005524">
    <property type="term" value="F:ATP binding"/>
    <property type="evidence" value="ECO:0007669"/>
    <property type="project" value="UniProtKB-UniRule"/>
</dbReference>
<evidence type="ECO:0000256" key="3">
    <source>
        <dbReference type="ARBA" id="ARBA00022527"/>
    </source>
</evidence>
<evidence type="ECO:0000256" key="5">
    <source>
        <dbReference type="ARBA" id="ARBA00022679"/>
    </source>
</evidence>
<dbReference type="SMART" id="SM00666">
    <property type="entry name" value="PB1"/>
    <property type="match status" value="1"/>
</dbReference>
<keyword evidence="12" id="KW-1133">Transmembrane helix</keyword>
<keyword evidence="6 10" id="KW-0547">Nucleotide-binding</keyword>
<dbReference type="GO" id="GO:0005737">
    <property type="term" value="C:cytoplasm"/>
    <property type="evidence" value="ECO:0007669"/>
    <property type="project" value="UniProtKB-SubCell"/>
</dbReference>
<protein>
    <submittedName>
        <fullName evidence="14">(rape) hypothetical protein</fullName>
    </submittedName>
</protein>
<dbReference type="CDD" id="cd06410">
    <property type="entry name" value="PB1_UP2"/>
    <property type="match status" value="1"/>
</dbReference>
<dbReference type="PROSITE" id="PS50011">
    <property type="entry name" value="PROTEIN_KINASE_DOM"/>
    <property type="match status" value="1"/>
</dbReference>
<feature type="transmembrane region" description="Helical" evidence="12">
    <location>
        <begin position="558"/>
        <end position="579"/>
    </location>
</feature>
<keyword evidence="4" id="KW-0597">Phosphoprotein</keyword>
<organism evidence="14">
    <name type="scientific">Brassica napus</name>
    <name type="common">Rape</name>
    <dbReference type="NCBI Taxonomy" id="3708"/>
    <lineage>
        <taxon>Eukaryota</taxon>
        <taxon>Viridiplantae</taxon>
        <taxon>Streptophyta</taxon>
        <taxon>Embryophyta</taxon>
        <taxon>Tracheophyta</taxon>
        <taxon>Spermatophyta</taxon>
        <taxon>Magnoliopsida</taxon>
        <taxon>eudicotyledons</taxon>
        <taxon>Gunneridae</taxon>
        <taxon>Pentapetalae</taxon>
        <taxon>rosids</taxon>
        <taxon>malvids</taxon>
        <taxon>Brassicales</taxon>
        <taxon>Brassicaceae</taxon>
        <taxon>Brassiceae</taxon>
        <taxon>Brassica</taxon>
    </lineage>
</organism>
<comment type="subcellular location">
    <subcellularLocation>
        <location evidence="1">Cytoplasm</location>
    </subcellularLocation>
</comment>
<dbReference type="Gene3D" id="1.10.510.10">
    <property type="entry name" value="Transferase(Phosphotransferase) domain 1"/>
    <property type="match status" value="1"/>
</dbReference>
<evidence type="ECO:0000256" key="12">
    <source>
        <dbReference type="SAM" id="Phobius"/>
    </source>
</evidence>
<keyword evidence="7" id="KW-0418">Kinase</keyword>
<evidence type="ECO:0000256" key="6">
    <source>
        <dbReference type="ARBA" id="ARBA00022741"/>
    </source>
</evidence>
<evidence type="ECO:0000256" key="10">
    <source>
        <dbReference type="PROSITE-ProRule" id="PRU10141"/>
    </source>
</evidence>
<accession>A0A816TE66</accession>
<dbReference type="PROSITE" id="PS00107">
    <property type="entry name" value="PROTEIN_KINASE_ATP"/>
    <property type="match status" value="1"/>
</dbReference>
<keyword evidence="3" id="KW-0723">Serine/threonine-protein kinase</keyword>
<feature type="compositionally biased region" description="Polar residues" evidence="11">
    <location>
        <begin position="231"/>
        <end position="248"/>
    </location>
</feature>
<dbReference type="InterPro" id="IPR000270">
    <property type="entry name" value="PB1_dom"/>
</dbReference>
<dbReference type="PANTHER" id="PTHR23257:SF839">
    <property type="entry name" value="PROTEIN KINASE DOMAIN-CONTAINING PROTEIN"/>
    <property type="match status" value="1"/>
</dbReference>
<keyword evidence="12" id="KW-0812">Transmembrane</keyword>
<evidence type="ECO:0000256" key="7">
    <source>
        <dbReference type="ARBA" id="ARBA00022777"/>
    </source>
</evidence>
<dbReference type="InterPro" id="IPR000719">
    <property type="entry name" value="Prot_kinase_dom"/>
</dbReference>
<name>A0A816TE66_BRANA</name>
<dbReference type="InterPro" id="IPR050167">
    <property type="entry name" value="Ser_Thr_protein_kinase"/>
</dbReference>
<dbReference type="SUPFAM" id="SSF56112">
    <property type="entry name" value="Protein kinase-like (PK-like)"/>
    <property type="match status" value="1"/>
</dbReference>
<dbReference type="AlphaFoldDB" id="A0A816TE66"/>
<dbReference type="Gene3D" id="3.30.200.20">
    <property type="entry name" value="Phosphorylase Kinase, domain 1"/>
    <property type="match status" value="1"/>
</dbReference>
<evidence type="ECO:0000256" key="8">
    <source>
        <dbReference type="ARBA" id="ARBA00022840"/>
    </source>
</evidence>
<keyword evidence="2" id="KW-0963">Cytoplasm</keyword>
<evidence type="ECO:0000259" key="13">
    <source>
        <dbReference type="PROSITE" id="PS50011"/>
    </source>
</evidence>
<evidence type="ECO:0000256" key="11">
    <source>
        <dbReference type="SAM" id="MobiDB-lite"/>
    </source>
</evidence>
<dbReference type="PRINTS" id="PR00109">
    <property type="entry name" value="TYRKINASE"/>
</dbReference>
<dbReference type="GO" id="GO:0010928">
    <property type="term" value="P:regulation of auxin mediated signaling pathway"/>
    <property type="evidence" value="ECO:0007669"/>
    <property type="project" value="UniProtKB-ARBA"/>
</dbReference>
<evidence type="ECO:0000256" key="1">
    <source>
        <dbReference type="ARBA" id="ARBA00004496"/>
    </source>
</evidence>
<feature type="binding site" evidence="10">
    <location>
        <position position="637"/>
    </location>
    <ligand>
        <name>ATP</name>
        <dbReference type="ChEBI" id="CHEBI:30616"/>
    </ligand>
</feature>
<dbReference type="Pfam" id="PF07714">
    <property type="entry name" value="PK_Tyr_Ser-Thr"/>
    <property type="match status" value="1"/>
</dbReference>
<dbReference type="PANTHER" id="PTHR23257">
    <property type="entry name" value="SERINE-THREONINE PROTEIN KINASE"/>
    <property type="match status" value="1"/>
</dbReference>
<evidence type="ECO:0000256" key="2">
    <source>
        <dbReference type="ARBA" id="ARBA00022490"/>
    </source>
</evidence>
<evidence type="ECO:0000313" key="14">
    <source>
        <dbReference type="EMBL" id="CAF2095981.1"/>
    </source>
</evidence>
<dbReference type="CDD" id="cd13999">
    <property type="entry name" value="STKc_MAP3K-like"/>
    <property type="match status" value="1"/>
</dbReference>
<dbReference type="InterPro" id="IPR011009">
    <property type="entry name" value="Kinase-like_dom_sf"/>
</dbReference>
<proteinExistence type="predicted"/>
<dbReference type="SUPFAM" id="SSF54277">
    <property type="entry name" value="CAD &amp; PB1 domains"/>
    <property type="match status" value="1"/>
</dbReference>
<keyword evidence="8 10" id="KW-0067">ATP-binding</keyword>
<feature type="domain" description="Protein kinase" evidence="13">
    <location>
        <begin position="610"/>
        <end position="875"/>
    </location>
</feature>
<dbReference type="PROSITE" id="PS00108">
    <property type="entry name" value="PROTEIN_KINASE_ST"/>
    <property type="match status" value="1"/>
</dbReference>
<sequence>MRMETPGSSSKMLGRDRFHGNADFGNEDNVCNQTGEVFSDEFLKDYSAQRKASKNVEKSHYGDFNRALGIQRVNSGVSDVADSPWMYQTASDVSLPVKLKLLCSFGGRILPRSGDGKLSYIGGETRIISTYKHVGLNELMQKTFAICNHPHTIKYQLPGEDLDALISVRSDEDLLHMIEEYQEAEEKAGSKRIRVFLVSLTENKNINQNTDIEHYQYLSALNGFVDVSPQKSLSGKSQATTQFGTASDYSPPLSHRDSPTSSHYMHGIQIPYDLPSPSSAHKRSNTDTSYFVNPYGVYDNNFPFMVAPNFPQQNPFLFETNHPERNFHRSPSGNVFHHPQTGPAYTGSGKLMLKNVVSDPQLHDESQVDNRFEAVTKPPWQMVREKSPSLAMSFGSEIWEESDFSFKNPQLVNNETQLTTEVNKWMDHEDPSSFDLASKQLGVSESSNSFSQSYHRVVRIASIGSQDSGSSVFSLSTNTNENLADCLVRKDNLDALPRTQISSNDLYRKNLLGTRVIVEDVTNDTTIVPHVHIKTDDNNYYTREGENTSVCSESRIEVTLLFLFFSVDFLCVAVMLSFIMQEKYGKGNITDDAVGEAGICNVQIIKNTDLEDLHELGSGTFGTVYYGKWRGTDVAIKRIKNSCFSGRSSEQERQTKDFWREARILANLHHPNVVAFYGVVPKGPGESMATVTEFMVNGSLRHALHRKDRSLDRRKKLMITLDAAFGMEYLHLKNIVHFDLKCDNLLVNLRDTQRPICKVGDFGLSRIKRNTLVSGGVRGTLPWMAPELLNGSSNRVSEKVDVFSFGIAMWEILTGQEPYADMHCGAIIGGIVNNTLRPSVPEKCDQMWRELMEQCWSFDPAIRPSFTEIIDRLRLMSAALQPKRRTQTTTR</sequence>
<dbReference type="FunFam" id="1.10.510.10:FF:000142">
    <property type="entry name" value="Octicosapeptide/phox/Bem1p domain kinase superfamily protein"/>
    <property type="match status" value="1"/>
</dbReference>
<evidence type="ECO:0000256" key="4">
    <source>
        <dbReference type="ARBA" id="ARBA00022553"/>
    </source>
</evidence>